<dbReference type="InterPro" id="IPR005064">
    <property type="entry name" value="BUG"/>
</dbReference>
<comment type="similarity">
    <text evidence="1">Belongs to the UPF0065 (bug) family.</text>
</comment>
<keyword evidence="2" id="KW-0732">Signal</keyword>
<dbReference type="RefSeq" id="WP_353476619.1">
    <property type="nucleotide sequence ID" value="NZ_CP123389.1"/>
</dbReference>
<dbReference type="AlphaFoldDB" id="A0AAU8ATB1"/>
<evidence type="ECO:0000313" key="3">
    <source>
        <dbReference type="EMBL" id="XCC97728.1"/>
    </source>
</evidence>
<name>A0AAU8ATB1_9RHOB</name>
<dbReference type="SUPFAM" id="SSF53850">
    <property type="entry name" value="Periplasmic binding protein-like II"/>
    <property type="match status" value="1"/>
</dbReference>
<evidence type="ECO:0000256" key="1">
    <source>
        <dbReference type="ARBA" id="ARBA00006987"/>
    </source>
</evidence>
<geneLocation type="plasmid" evidence="3">
    <name>unnamed4</name>
</geneLocation>
<dbReference type="PANTHER" id="PTHR42928:SF5">
    <property type="entry name" value="BLR1237 PROTEIN"/>
    <property type="match status" value="1"/>
</dbReference>
<dbReference type="Pfam" id="PF03401">
    <property type="entry name" value="TctC"/>
    <property type="match status" value="1"/>
</dbReference>
<gene>
    <name evidence="3" type="ORF">PVT71_27915</name>
</gene>
<feature type="chain" id="PRO_5043941623" evidence="2">
    <location>
        <begin position="28"/>
        <end position="321"/>
    </location>
</feature>
<keyword evidence="3" id="KW-0614">Plasmid</keyword>
<organism evidence="3">
    <name type="scientific">Alloyangia sp. H15</name>
    <dbReference type="NCBI Taxonomy" id="3029062"/>
    <lineage>
        <taxon>Bacteria</taxon>
        <taxon>Pseudomonadati</taxon>
        <taxon>Pseudomonadota</taxon>
        <taxon>Alphaproteobacteria</taxon>
        <taxon>Rhodobacterales</taxon>
        <taxon>Roseobacteraceae</taxon>
        <taxon>Alloyangia</taxon>
    </lineage>
</organism>
<protein>
    <submittedName>
        <fullName evidence="3">Tripartite tricarboxylate transporter substrate-binding protein</fullName>
    </submittedName>
</protein>
<evidence type="ECO:0000256" key="2">
    <source>
        <dbReference type="SAM" id="SignalP"/>
    </source>
</evidence>
<sequence>MKQINALMRSAALALLPALALAQPGQAADWPRGDVDLIIPSSPGGGFDTYGRILAKVMGEQLGVTVVPKNISGGGGMRGAQAAFHARPDGQTIGLYNVPGIIEPIVTGQDVGYDIAAIDWIGAMAFNQYIVVVQKDSPYSTLADLKAAGKTITFTGYGASGVAANRILCGEVELECQVITGYPGNNDALLGVVRGDAIASVTPIETAASFNTGGDLKAILLMSDRDVAAFPEVQKATDAGYPTLGSLGLIRAFGLPPKVRPEVAEAVTAAFAAAVGSPEMAQWSDDSNSPLDPMDGAELAGLIDEQTALLEKYRDVIGQAD</sequence>
<dbReference type="EMBL" id="CP123389">
    <property type="protein sequence ID" value="XCC97728.1"/>
    <property type="molecule type" value="Genomic_DNA"/>
</dbReference>
<accession>A0AAU8ATB1</accession>
<reference evidence="3" key="1">
    <citation type="submission" date="2023-02" db="EMBL/GenBank/DDBJ databases">
        <title>Description and genomic characterization of Salipiger bruguierae sp. nov., isolated from the sediment of mangrove plant Bruguiera sexangula.</title>
        <authorList>
            <person name="Long M."/>
        </authorList>
    </citation>
    <scope>NUCLEOTIDE SEQUENCE</scope>
    <source>
        <strain evidence="3">H15</strain>
        <plasmid evidence="3">unnamed4</plasmid>
    </source>
</reference>
<feature type="signal peptide" evidence="2">
    <location>
        <begin position="1"/>
        <end position="27"/>
    </location>
</feature>
<dbReference type="InterPro" id="IPR042100">
    <property type="entry name" value="Bug_dom1"/>
</dbReference>
<dbReference type="Gene3D" id="3.40.190.150">
    <property type="entry name" value="Bordetella uptake gene, domain 1"/>
    <property type="match status" value="1"/>
</dbReference>
<proteinExistence type="inferred from homology"/>
<dbReference type="Gene3D" id="3.40.190.10">
    <property type="entry name" value="Periplasmic binding protein-like II"/>
    <property type="match status" value="1"/>
</dbReference>
<dbReference type="PANTHER" id="PTHR42928">
    <property type="entry name" value="TRICARBOXYLATE-BINDING PROTEIN"/>
    <property type="match status" value="1"/>
</dbReference>